<gene>
    <name evidence="4" type="ORF">GSF22_29655</name>
</gene>
<keyword evidence="2" id="KW-0472">Membrane</keyword>
<feature type="compositionally biased region" description="Low complexity" evidence="1">
    <location>
        <begin position="29"/>
        <end position="47"/>
    </location>
</feature>
<protein>
    <submittedName>
        <fullName evidence="4">Vanomycin resistance protein VanB</fullName>
    </submittedName>
</protein>
<feature type="transmembrane region" description="Helical" evidence="2">
    <location>
        <begin position="51"/>
        <end position="74"/>
    </location>
</feature>
<dbReference type="PANTHER" id="PTHR35788:SF1">
    <property type="entry name" value="EXPORTED PROTEIN"/>
    <property type="match status" value="1"/>
</dbReference>
<dbReference type="Pfam" id="PF12229">
    <property type="entry name" value="PG_binding_4"/>
    <property type="match status" value="1"/>
</dbReference>
<dbReference type="InterPro" id="IPR007391">
    <property type="entry name" value="Vancomycin_resist_VanW"/>
</dbReference>
<dbReference type="Pfam" id="PF04294">
    <property type="entry name" value="VanW"/>
    <property type="match status" value="1"/>
</dbReference>
<dbReference type="InterPro" id="IPR022029">
    <property type="entry name" value="YoaR-like_PG-bd"/>
</dbReference>
<keyword evidence="2" id="KW-0812">Transmembrane</keyword>
<dbReference type="EMBL" id="WVUH01000411">
    <property type="protein sequence ID" value="MBO4210128.1"/>
    <property type="molecule type" value="Genomic_DNA"/>
</dbReference>
<feature type="domain" description="YoaR-like putative peptidoglycan binding" evidence="3">
    <location>
        <begin position="252"/>
        <end position="359"/>
    </location>
</feature>
<dbReference type="Proteomes" id="UP000823521">
    <property type="component" value="Unassembled WGS sequence"/>
</dbReference>
<keyword evidence="2" id="KW-1133">Transmembrane helix</keyword>
<dbReference type="InterPro" id="IPR052913">
    <property type="entry name" value="Glycopeptide_resist_protein"/>
</dbReference>
<dbReference type="PANTHER" id="PTHR35788">
    <property type="entry name" value="EXPORTED PROTEIN-RELATED"/>
    <property type="match status" value="1"/>
</dbReference>
<feature type="region of interest" description="Disordered" evidence="1">
    <location>
        <begin position="24"/>
        <end position="47"/>
    </location>
</feature>
<evidence type="ECO:0000313" key="4">
    <source>
        <dbReference type="EMBL" id="MBO4210128.1"/>
    </source>
</evidence>
<name>A0ABS3W038_MICEH</name>
<evidence type="ECO:0000313" key="5">
    <source>
        <dbReference type="Proteomes" id="UP000823521"/>
    </source>
</evidence>
<keyword evidence="5" id="KW-1185">Reference proteome</keyword>
<sequence length="606" mass="64732">MSLYGKKELPADERPTVQVTAVTWPMEDTPVGSPPTTGTGASGPRRGRRGLLVTGGVVVALLAATAGTGGYAYAGEVPRGIQVLGAELGGKSRAAATTALQAELDRRAAEFTQPVPVRVADQTVQLDPAAIGLTVDVPATVEAAAAARPDPLRRLFGSHPVDPVVAVDQAKLDAVLRTALGKQARQMTMPGIKFSGTTPKPAYPAPSRDVDAEESARVVRAGWLTGQPITVPLVEKHPATSREEVDRLVAELARPAVAAPVKVTTPAGAVTIAPRTIASSLVFTADKAGKLTHRVDAKKLRTGLAGQLSKIEVEPKNARVLIEGGKPKVVPGTAGRQLDTEALSTALLDVLPKTDGREVSGTLKASEPETTPEEVAKLGIKERVSTFTTKFTGGLSAPRSQNIVTIAKAVDGAVVKPGATFSLNGHTGERSYAKGYRDAPVILDGKLVPGVGGGTSQFTTTLFNATYYAGLEDVEHKPHSYWFSRYPPVIESTIFWPDLDFKFRNNTPYGVVIDTSYTSSSVTVSIWSTRIWDSVKTEWSPRRNITKPRTIYLPPGPSCIATNGIDGFTQDAWRIFRKDGREVRREKFSWTYQAEPRYLCAKQPGT</sequence>
<organism evidence="4 5">
    <name type="scientific">Micromonospora echinofusca</name>
    <dbReference type="NCBI Taxonomy" id="47858"/>
    <lineage>
        <taxon>Bacteria</taxon>
        <taxon>Bacillati</taxon>
        <taxon>Actinomycetota</taxon>
        <taxon>Actinomycetes</taxon>
        <taxon>Micromonosporales</taxon>
        <taxon>Micromonosporaceae</taxon>
        <taxon>Micromonospora</taxon>
    </lineage>
</organism>
<accession>A0ABS3W038</accession>
<evidence type="ECO:0000256" key="1">
    <source>
        <dbReference type="SAM" id="MobiDB-lite"/>
    </source>
</evidence>
<reference evidence="4 5" key="1">
    <citation type="submission" date="2019-12" db="EMBL/GenBank/DDBJ databases">
        <title>Whole genome sequencing of endophytic Actinobacterium Micromonospora sp. MPMI6T.</title>
        <authorList>
            <person name="Evv R."/>
            <person name="Podile A.R."/>
        </authorList>
    </citation>
    <scope>NUCLEOTIDE SEQUENCE [LARGE SCALE GENOMIC DNA]</scope>
    <source>
        <strain evidence="4 5">MPMI6</strain>
    </source>
</reference>
<comment type="caution">
    <text evidence="4">The sequence shown here is derived from an EMBL/GenBank/DDBJ whole genome shotgun (WGS) entry which is preliminary data.</text>
</comment>
<proteinExistence type="predicted"/>
<evidence type="ECO:0000256" key="2">
    <source>
        <dbReference type="SAM" id="Phobius"/>
    </source>
</evidence>
<evidence type="ECO:0000259" key="3">
    <source>
        <dbReference type="Pfam" id="PF12229"/>
    </source>
</evidence>
<feature type="region of interest" description="Disordered" evidence="1">
    <location>
        <begin position="191"/>
        <end position="211"/>
    </location>
</feature>